<accession>A0ACC6M8E3</accession>
<dbReference type="Proteomes" id="UP001277972">
    <property type="component" value="Unassembled WGS sequence"/>
</dbReference>
<gene>
    <name evidence="1" type="ORF">SH601_14815</name>
</gene>
<proteinExistence type="predicted"/>
<keyword evidence="2" id="KW-1185">Reference proteome</keyword>
<reference evidence="1" key="1">
    <citation type="submission" date="2023-11" db="EMBL/GenBank/DDBJ databases">
        <title>Gracilibacillus pellucida a moderately halophilic bacterium isolated from saline soil in Xinjiang province.</title>
        <authorList>
            <person name="Zhang Z."/>
            <person name="Tan F."/>
            <person name="Wang Y."/>
            <person name="Xia M."/>
        </authorList>
    </citation>
    <scope>NUCLEOTIDE SEQUENCE</scope>
    <source>
        <strain evidence="1">S3-1-1</strain>
    </source>
</reference>
<sequence>MHKNTGDIAIVGMACHFPDAINYNQFWNNIQNGVQSVKDIPQKKWDNEQFYSDDINTPNKMNIRKMATIEGGDLFDHNFFNISPREAKNMDPQQRILLEESWHCIEDSGISLELLQKAVTSVFVGVINTEYRHIVTENGADIDSYMNLGTFESVLANRISHIFNFSGASMPVNSACAASLVAVHDAMRSLRLGDSDYSLVGGVNVALDPGRYISYSKARMLSPDGKCKTFDKDANGFVPGEGVGVLLLQRLEDAQSEGNYIYGVLKGSNVNHSGKTASITAPSVAAQKKLISGAYADAKISPDTVSYIETHGTGTTLGDPIEMEALIQLFQQYTNRKQYCNVGSVKTNIGHLESASGIAGLIKVLMMMRYRKIAPTLNCNQLNPIINFESSPFCLANELVDWQPTQEQLPLRAGVSSFGFSGVNCHVLVEEYTHHETPKVTEKDDEIFILSAKTAKSLEGQIEEWQSFVEEDIFKNNYLKDICATLQTGRGAYPYRYGVQISSKDELKSYLKNVTFSNVEDKPWNLCIGEADLTGYSEEIEKLINGNHMFNKHLTHVLSLVDNKEFWNKHWGNEYRSQYSFAVYYAYVQTLMELGFIPDLISSKQSGIWVSLAISNILKLEDVLDVLSGKKGEEKVAFYRPTMPFYDSVHKKVILPWYFNEDYLLQLQSRLFEDENLYLNYVPTYIEKARLLLTSQFTFKRYIEEWNELTKKELGLDIILFLYDDSLLDVTSKEKGIKRLLLMIIMSSLNKLNLKWGLSEKKQFEHDAFYELLHLIIDGVLTKQRFLQFLMGSNTHDKEIAESLNQRQNNLNREREYPLAKALNQNITEVGNVSKWLLSAINETNIHVVKEDMNNIVLKSHNNDRTYDSVSYGISLDMKSTLLQLWQKGVNIEWNILYEQETFRKVPLPVYNYTRRSFWPSNENKSVPQPINTVTPNEEHSVMTYHQTVWKETDLKAEMSPDKFKGTLLLFDDQTELFDMLDNQLKSNSEAQTILVQPGTKFMDKGSNKYEINPIQQEDYTKLFNQLKQRNLIPFTFVHHTSHTKSFAEENILRQQLYYGFYSLYYMTQAFMKCKLDKITLLTLAAKNTSHPQPQHEALSSYIKTIQQENPSYTCKYVQIDSSYEQPDWSKVIWNELFIAGDTANDIQYTSNKRYIKRLEEVEVDNQRTSQIQLHTDGAYIITGGLGGLGLIIAEHLAKQSSVSLVLTGRSPLDKAKENQINKIKKLCTNVTYIQVDVSDKSDVSMLIKQVKKQFNCIRGIIHSAGVHKSGIIMHKTIDEIEEVLAPKVWGTFYLDEYTKDEPLDFFVMFSSIVSVVGEVGLSDYAYANSFMDHYTKWREMHRQKQQRSGKTLSISWPIWEKGGIQLSKVINKQFFEQTGLNPLPAQKGIQFFNNLTFNVATLSHCLVGYGDKNKVQYFLDKHFGQEKVLVQEEQQEQNELVDLELLYEKTAYLFKTIIAEELGGAVEEIDLEVTFEEYGIDSIMIHHFNARLESEFGSISKTLFFEYRCLKDLIDYFVQNNVQLLVTHFGLNLEDSSVNIEQQQLVVNSKLQNDKASEAQIQKAEYDEKTNIPIKRKYQIDDIAIVGVAGRYPGANNLDEFWDNLVTGKGCVTEIPISRWDYRDYYDPNPDKADEGKIYCKWGGFLENIDFFDPLLFNISPREAESMDPQERLWLQTVWSTLEDAGYTRDQLRKYVAHKDQADIGVFVGVTTNSYQLIGLESWRDGDNRLPHSLPWSLANRVSYIFNFNGPSMPVDTACSSSLTAIHLACESLRKGEASVAVAGGVNLLLHPMEYAFRCQKRMLSPTGRCHSFGEEGDGYVPGEGVGAILLKPLHDAVADGDQIYAVIKGTAINHGGRTNGYTVPNPKAQADVITQALKKSNVDPQEISYIEAHGTGTSLGDPIEINGLTQAFNSYRGLKQYCSVGSVKSNIGHLEAAAGISGLTKILLQMKYKQLVPSLHAEKINPNINLQDTPFYVQKHFTKWKQPVITQGNENKICPRIAGISSFGAGGANAHVILEEYSVPDSNLLNKDNKPSSYVIALSSQNEDRLKENVKSLYQFLARDLENVPHAIDKENLIHRIEQDLLDIIAEILKMSKESFPESDFGDYFVDPLHLKQLADRINEEFEFEISPSLFSEFNVLTDLAEYLYNEYKNKLQSYYRDSSLHNKKVKIADRLSLSDVAYTLQVGREEMDERFAVVVSDMEDLMGTLYDFYNGHTLPNVYTGNVQRDKDRFSLFTKGRAGQEFLKMLVQDNEWDQLAPLWASGVNINWNLLYSKHQPKRVSLPSYPFAQESYWLRNQKSHSPNQVQKLHPLLDQNLSNFYEQRFSTQLQKDKFYVSDHLIMGENVFPAAAMLEMARAAGEFAGDRKVHKITKVVWPERITVGQEDQNIYIGLRTNEGGADFTITSSERNNSDHLHSEGRVEFSEGNGLSTEIIDLKAISNRCTQKISKQLYYNRLKEIGLQYGPCFQAIQSVSYGKNEVIAHLFLPEELSNNPETSLESFLLHPSLVDGALQSSLVLINEAMIDHTVLPFAIGEMTIIRPLKEECFAYATLHEKQPGNGIYRMNVNITDQQGQILVKVKDFTLRISRQGVNKREEVLKLFQSLERNEIDIADVERLVGGYYEKSYTFE</sequence>
<name>A0ACC6M8E3_9BACI</name>
<protein>
    <submittedName>
        <fullName evidence="1">SDR family NAD(P)-dependent oxidoreductase</fullName>
    </submittedName>
</protein>
<dbReference type="EMBL" id="JAWZSR010000010">
    <property type="protein sequence ID" value="MDX8047239.1"/>
    <property type="molecule type" value="Genomic_DNA"/>
</dbReference>
<organism evidence="1 2">
    <name type="scientific">Gracilibacillus pellucidus</name>
    <dbReference type="NCBI Taxonomy" id="3095368"/>
    <lineage>
        <taxon>Bacteria</taxon>
        <taxon>Bacillati</taxon>
        <taxon>Bacillota</taxon>
        <taxon>Bacilli</taxon>
        <taxon>Bacillales</taxon>
        <taxon>Bacillaceae</taxon>
        <taxon>Gracilibacillus</taxon>
    </lineage>
</organism>
<comment type="caution">
    <text evidence="1">The sequence shown here is derived from an EMBL/GenBank/DDBJ whole genome shotgun (WGS) entry which is preliminary data.</text>
</comment>
<evidence type="ECO:0000313" key="2">
    <source>
        <dbReference type="Proteomes" id="UP001277972"/>
    </source>
</evidence>
<evidence type="ECO:0000313" key="1">
    <source>
        <dbReference type="EMBL" id="MDX8047239.1"/>
    </source>
</evidence>